<protein>
    <recommendedName>
        <fullName evidence="12">Gamma-secretase subunit PEN-2</fullName>
    </recommendedName>
</protein>
<proteinExistence type="inferred from homology"/>
<reference evidence="10 11" key="1">
    <citation type="journal article" date="2014" name="Am. J. Bot.">
        <title>Genome assembly and annotation for red clover (Trifolium pratense; Fabaceae).</title>
        <authorList>
            <person name="Istvanek J."/>
            <person name="Jaros M."/>
            <person name="Krenek A."/>
            <person name="Repkova J."/>
        </authorList>
    </citation>
    <scope>NUCLEOTIDE SEQUENCE [LARGE SCALE GENOMIC DNA]</scope>
    <source>
        <strain evidence="11">cv. Tatra</strain>
        <tissue evidence="10">Young leaves</tissue>
    </source>
</reference>
<dbReference type="PANTHER" id="PTHR16318">
    <property type="entry name" value="GAMMA-SECRETASE SUBUNIT PEN-2"/>
    <property type="match status" value="1"/>
</dbReference>
<evidence type="ECO:0000313" key="9">
    <source>
        <dbReference type="EMBL" id="PNY00078.1"/>
    </source>
</evidence>
<evidence type="ECO:0000313" key="11">
    <source>
        <dbReference type="Proteomes" id="UP000236291"/>
    </source>
</evidence>
<dbReference type="GO" id="GO:0007219">
    <property type="term" value="P:Notch signaling pathway"/>
    <property type="evidence" value="ECO:0007669"/>
    <property type="project" value="UniProtKB-KW"/>
</dbReference>
<dbReference type="AlphaFoldDB" id="A0A2K3P2W7"/>
<accession>A0A2K3P2W7</accession>
<dbReference type="Proteomes" id="UP000236291">
    <property type="component" value="Unassembled WGS sequence"/>
</dbReference>
<keyword evidence="6 7" id="KW-0472">Membrane</keyword>
<evidence type="ECO:0000256" key="2">
    <source>
        <dbReference type="ARBA" id="ARBA00009607"/>
    </source>
</evidence>
<evidence type="ECO:0000256" key="6">
    <source>
        <dbReference type="ARBA" id="ARBA00023136"/>
    </source>
</evidence>
<comment type="caution">
    <text evidence="10">The sequence shown here is derived from an EMBL/GenBank/DDBJ whole genome shotgun (WGS) entry which is preliminary data.</text>
</comment>
<dbReference type="EMBL" id="ASHM01010217">
    <property type="protein sequence ID" value="PNX92036.1"/>
    <property type="molecule type" value="Genomic_DNA"/>
</dbReference>
<keyword evidence="3 7" id="KW-0812">Transmembrane</keyword>
<evidence type="ECO:0000256" key="4">
    <source>
        <dbReference type="ARBA" id="ARBA00022976"/>
    </source>
</evidence>
<name>A0A2K3P2W7_TRIPR</name>
<evidence type="ECO:0000313" key="10">
    <source>
        <dbReference type="EMBL" id="PNY09631.1"/>
    </source>
</evidence>
<evidence type="ECO:0000256" key="7">
    <source>
        <dbReference type="SAM" id="Phobius"/>
    </source>
</evidence>
<feature type="transmembrane region" description="Helical" evidence="7">
    <location>
        <begin position="49"/>
        <end position="69"/>
    </location>
</feature>
<comment type="subcellular location">
    <subcellularLocation>
        <location evidence="1">Membrane</location>
        <topology evidence="1">Multi-pass membrane protein</topology>
    </subcellularLocation>
</comment>
<feature type="transmembrane region" description="Helical" evidence="7">
    <location>
        <begin position="81"/>
        <end position="101"/>
    </location>
</feature>
<dbReference type="Pfam" id="PF10251">
    <property type="entry name" value="PEN-2"/>
    <property type="match status" value="1"/>
</dbReference>
<evidence type="ECO:0008006" key="12">
    <source>
        <dbReference type="Google" id="ProtNLM"/>
    </source>
</evidence>
<comment type="similarity">
    <text evidence="2">Belongs to the PEN-2 family.</text>
</comment>
<evidence type="ECO:0000256" key="5">
    <source>
        <dbReference type="ARBA" id="ARBA00022989"/>
    </source>
</evidence>
<dbReference type="PANTHER" id="PTHR16318:SF0">
    <property type="entry name" value="GAMMA-SECRETASE SUBUNIT PEN-2"/>
    <property type="match status" value="1"/>
</dbReference>
<dbReference type="EMBL" id="ASHM01003270">
    <property type="protein sequence ID" value="PNY09631.1"/>
    <property type="molecule type" value="Genomic_DNA"/>
</dbReference>
<keyword evidence="4" id="KW-0914">Notch signaling pathway</keyword>
<sequence length="218" mass="24637">MEASQSHINNPNSNPNPLASSVPLWPTIDGPLGLSEEESVKYAKRFYKFGFAFLPLLWAVNCFYFWPVIRHSHSFPRIRPYVVGSAIGFTIFAAILCSWALTFSIGGERLFGPVWDQLVMYNLADSGFHCGAMFSRGWFLVSLLLFGAGVDIIMYSLAFRFIVSFLPDSRIVAPRYEYNARLPIGGHCTCKHPDDQISSTNFQEYRVKTCQSIERSLV</sequence>
<dbReference type="EMBL" id="ASHM01018492">
    <property type="protein sequence ID" value="PNY00078.1"/>
    <property type="molecule type" value="Genomic_DNA"/>
</dbReference>
<evidence type="ECO:0000256" key="3">
    <source>
        <dbReference type="ARBA" id="ARBA00022692"/>
    </source>
</evidence>
<evidence type="ECO:0000256" key="1">
    <source>
        <dbReference type="ARBA" id="ARBA00004141"/>
    </source>
</evidence>
<evidence type="ECO:0000313" key="8">
    <source>
        <dbReference type="EMBL" id="PNX92036.1"/>
    </source>
</evidence>
<organism evidence="10 11">
    <name type="scientific">Trifolium pratense</name>
    <name type="common">Red clover</name>
    <dbReference type="NCBI Taxonomy" id="57577"/>
    <lineage>
        <taxon>Eukaryota</taxon>
        <taxon>Viridiplantae</taxon>
        <taxon>Streptophyta</taxon>
        <taxon>Embryophyta</taxon>
        <taxon>Tracheophyta</taxon>
        <taxon>Spermatophyta</taxon>
        <taxon>Magnoliopsida</taxon>
        <taxon>eudicotyledons</taxon>
        <taxon>Gunneridae</taxon>
        <taxon>Pentapetalae</taxon>
        <taxon>rosids</taxon>
        <taxon>fabids</taxon>
        <taxon>Fabales</taxon>
        <taxon>Fabaceae</taxon>
        <taxon>Papilionoideae</taxon>
        <taxon>50 kb inversion clade</taxon>
        <taxon>NPAAA clade</taxon>
        <taxon>Hologalegina</taxon>
        <taxon>IRL clade</taxon>
        <taxon>Trifolieae</taxon>
        <taxon>Trifolium</taxon>
    </lineage>
</organism>
<dbReference type="InterPro" id="IPR019379">
    <property type="entry name" value="Gamma_Secretase_Asp_P_PEN2"/>
</dbReference>
<reference evidence="10 11" key="2">
    <citation type="journal article" date="2017" name="Front. Plant Sci.">
        <title>Gene Classification and Mining of Molecular Markers Useful in Red Clover (Trifolium pratense) Breeding.</title>
        <authorList>
            <person name="Istvanek J."/>
            <person name="Dluhosova J."/>
            <person name="Dluhos P."/>
            <person name="Patkova L."/>
            <person name="Nedelnik J."/>
            <person name="Repkova J."/>
        </authorList>
    </citation>
    <scope>NUCLEOTIDE SEQUENCE [LARGE SCALE GENOMIC DNA]</scope>
    <source>
        <strain evidence="11">cv. Tatra</strain>
        <tissue evidence="10">Young leaves</tissue>
    </source>
</reference>
<dbReference type="GO" id="GO:0070765">
    <property type="term" value="C:gamma-secretase complex"/>
    <property type="evidence" value="ECO:0007669"/>
    <property type="project" value="TreeGrafter"/>
</dbReference>
<feature type="transmembrane region" description="Helical" evidence="7">
    <location>
        <begin position="138"/>
        <end position="163"/>
    </location>
</feature>
<gene>
    <name evidence="10" type="ORF">L195_g006185</name>
    <name evidence="8" type="ORF">L195_g015166</name>
    <name evidence="9" type="ORF">L195_g023352</name>
</gene>
<dbReference type="STRING" id="57577.A0A2K3P2W7"/>
<keyword evidence="5 7" id="KW-1133">Transmembrane helix</keyword>